<name>A0A1S4BJQ8_TOBAC</name>
<evidence type="ECO:0000313" key="2">
    <source>
        <dbReference type="RefSeq" id="XP_016489158.1"/>
    </source>
</evidence>
<gene>
    <name evidence="2" type="primary">LOC107809076</name>
</gene>
<dbReference type="GeneID" id="107809076"/>
<sequence>MVLAFRNIKEERFLKHIQSDPSQRDPNLWCEFHGTHGHRSKDCQHLREEVAVLLKNGHLREFLSDRAKINYGKNQDTGETAKLAVGSPHLTINMIFGGDEVNGVIFLAAKKTKISKTHGKRIREASEDDDITFIDDDANGLLLPHNNAMMHEMKVAPSAYHQLLKFPTPEVFKQIRGDQPAAREMNAVTLSSSKGKETSK</sequence>
<accession>A0A1S4BJQ8</accession>
<dbReference type="KEGG" id="nta:107809076"/>
<organism evidence="1 2">
    <name type="scientific">Nicotiana tabacum</name>
    <name type="common">Common tobacco</name>
    <dbReference type="NCBI Taxonomy" id="4097"/>
    <lineage>
        <taxon>Eukaryota</taxon>
        <taxon>Viridiplantae</taxon>
        <taxon>Streptophyta</taxon>
        <taxon>Embryophyta</taxon>
        <taxon>Tracheophyta</taxon>
        <taxon>Spermatophyta</taxon>
        <taxon>Magnoliopsida</taxon>
        <taxon>eudicotyledons</taxon>
        <taxon>Gunneridae</taxon>
        <taxon>Pentapetalae</taxon>
        <taxon>asterids</taxon>
        <taxon>lamiids</taxon>
        <taxon>Solanales</taxon>
        <taxon>Solanaceae</taxon>
        <taxon>Nicotianoideae</taxon>
        <taxon>Nicotianeae</taxon>
        <taxon>Nicotiana</taxon>
    </lineage>
</organism>
<protein>
    <submittedName>
        <fullName evidence="2">Uncharacterized protein</fullName>
    </submittedName>
</protein>
<dbReference type="Proteomes" id="UP000790787">
    <property type="component" value="Chromosome 5"/>
</dbReference>
<evidence type="ECO:0000313" key="1">
    <source>
        <dbReference type="Proteomes" id="UP000790787"/>
    </source>
</evidence>
<reference evidence="2" key="2">
    <citation type="submission" date="2025-08" db="UniProtKB">
        <authorList>
            <consortium name="RefSeq"/>
        </authorList>
    </citation>
    <scope>IDENTIFICATION</scope>
</reference>
<dbReference type="AlphaFoldDB" id="A0A1S4BJQ8"/>
<keyword evidence="1" id="KW-1185">Reference proteome</keyword>
<dbReference type="PaxDb" id="4097-A0A1S4BJQ8"/>
<dbReference type="OrthoDB" id="1433846at2759"/>
<dbReference type="PANTHER" id="PTHR33240">
    <property type="entry name" value="OS08G0508500 PROTEIN"/>
    <property type="match status" value="1"/>
</dbReference>
<reference evidence="1" key="1">
    <citation type="journal article" date="2014" name="Nat. Commun.">
        <title>The tobacco genome sequence and its comparison with those of tomato and potato.</title>
        <authorList>
            <person name="Sierro N."/>
            <person name="Battey J.N."/>
            <person name="Ouadi S."/>
            <person name="Bakaher N."/>
            <person name="Bovet L."/>
            <person name="Willig A."/>
            <person name="Goepfert S."/>
            <person name="Peitsch M.C."/>
            <person name="Ivanov N.V."/>
        </authorList>
    </citation>
    <scope>NUCLEOTIDE SEQUENCE [LARGE SCALE GENOMIC DNA]</scope>
</reference>
<dbReference type="RefSeq" id="XP_016489158.1">
    <property type="nucleotide sequence ID" value="XM_016633672.1"/>
</dbReference>
<dbReference type="PANTHER" id="PTHR33240:SF8">
    <property type="entry name" value="OS03G0439900 PROTEIN"/>
    <property type="match status" value="1"/>
</dbReference>
<proteinExistence type="predicted"/>